<dbReference type="InterPro" id="IPR052055">
    <property type="entry name" value="Hepadnavirus_pol/RT"/>
</dbReference>
<organism evidence="2 3">
    <name type="scientific">Symbiodinium natans</name>
    <dbReference type="NCBI Taxonomy" id="878477"/>
    <lineage>
        <taxon>Eukaryota</taxon>
        <taxon>Sar</taxon>
        <taxon>Alveolata</taxon>
        <taxon>Dinophyceae</taxon>
        <taxon>Suessiales</taxon>
        <taxon>Symbiodiniaceae</taxon>
        <taxon>Symbiodinium</taxon>
    </lineage>
</organism>
<feature type="compositionally biased region" description="Basic residues" evidence="1">
    <location>
        <begin position="1036"/>
        <end position="1050"/>
    </location>
</feature>
<feature type="compositionally biased region" description="Basic and acidic residues" evidence="1">
    <location>
        <begin position="572"/>
        <end position="581"/>
    </location>
</feature>
<feature type="compositionally biased region" description="Acidic residues" evidence="1">
    <location>
        <begin position="582"/>
        <end position="596"/>
    </location>
</feature>
<reference evidence="2" key="1">
    <citation type="submission" date="2021-02" db="EMBL/GenBank/DDBJ databases">
        <authorList>
            <person name="Dougan E. K."/>
            <person name="Rhodes N."/>
            <person name="Thang M."/>
            <person name="Chan C."/>
        </authorList>
    </citation>
    <scope>NUCLEOTIDE SEQUENCE</scope>
</reference>
<feature type="region of interest" description="Disordered" evidence="1">
    <location>
        <begin position="2585"/>
        <end position="2612"/>
    </location>
</feature>
<dbReference type="PANTHER" id="PTHR33050:SF7">
    <property type="entry name" value="RIBONUCLEASE H"/>
    <property type="match status" value="1"/>
</dbReference>
<dbReference type="EMBL" id="CAJNDS010000307">
    <property type="protein sequence ID" value="CAE7041928.1"/>
    <property type="molecule type" value="Genomic_DNA"/>
</dbReference>
<dbReference type="InterPro" id="IPR043502">
    <property type="entry name" value="DNA/RNA_pol_sf"/>
</dbReference>
<feature type="region of interest" description="Disordered" evidence="1">
    <location>
        <begin position="2974"/>
        <end position="3030"/>
    </location>
</feature>
<dbReference type="SUPFAM" id="SSF56672">
    <property type="entry name" value="DNA/RNA polymerases"/>
    <property type="match status" value="1"/>
</dbReference>
<feature type="compositionally biased region" description="Basic residues" evidence="1">
    <location>
        <begin position="2990"/>
        <end position="3001"/>
    </location>
</feature>
<dbReference type="Proteomes" id="UP000604046">
    <property type="component" value="Unassembled WGS sequence"/>
</dbReference>
<evidence type="ECO:0000313" key="2">
    <source>
        <dbReference type="EMBL" id="CAE7041928.1"/>
    </source>
</evidence>
<dbReference type="OrthoDB" id="125159at2759"/>
<sequence>MDLEAPEPPAAAAQAVPVEVRLASLSRDVALLGRHLRSVQHRLVSLEDRVVALQSRVQDNADQLEQDSTRLAAISQFLQALVQHLSFLLRGLLHALPVRLCHESLSQDTRQALHVLSCTASGRSLWKMPWDVGLLAYDPTPKPLKPLATVLPTFASPTPSSVPADTPPVRQKLKRPCFVQNVPYKFVKTKLETKTWLQLQNEERHLAVSKWISVVACDPMSFGVARNWYQGKVAGHCVGTLSDSVADALSAKATATVNNRASHLLRFVVWTRGRNMLPFPLVEAAVYLYMDTNRATAAPTAFRSFLSSVAFAKFVLGMPSADEVLCSHRITGLSARTYQLKRPLKQRLPFTCAQVRKLEAILSGQLRRSTADRVAAGFFLFMIGSRGRFSDAQRVTELRLPRGAKYITAVASRTKSSTSLERKTRMLPMAAPVVMLDDERPWGVTWFELLESEGLGPDQECPLLPLARSDGTWAKVPLPCDMANVWLKSLLDFGSDSYGSYGTHSCKRTLLAWSSQFGLARDIRCILGYHVSRAAGVGTEILYEADAQAQPLREMSRMLLWVRKGDFDPDAPRGRKFRVADGEEQPFPEDEDDCGEDGAVSSSEGSEDDETPDRRLDEDCANQLVGRWTGRVDESLLPVSGVYVRNLVSRVIHVAAEEGGEILICGGVNSVSDVLCASGCLECSSRCCSADMSGKAYCCLEVEPFKVQEGAVVCTMAAYSESTPVFRARCAACGLDEAETESLVAAGLTTLAKVAFCSAYTPGAGDDGSLILALSTALGKEPTLGQKASFRRLFHESFSVTTHEMKGLVSQTEESAPRKLSVPERAERHSAIVKRLPGLDIRNRTEPSDSLLDLCVSMYENNKLLYVEWDRLTSKEQEQTLSAKREKVLSVDAAGMLRTEKSSPAIADTSTELLLLLAMTRRAVAFEMANLLDYNLHARWSERLQSARLDPVLAGHLQPTFQQLQAADRRLFMLLADRTRTGIQLNATGKRPLDLIFVECTQASEVLHLLQPLPKAQSGPSPPNESAERGGPYPRGRGRGRSQKGGRKGAGKGVRMPFGLQGCRSCTNNNEPICFDYNLKKCRETVTRGRCRKGLHICAVGRCGRTHPALDCPNKPAAMGAEALMHAYPAPVHPAEILAFSMLQERALVRSKIVEMVDLLPFEPSPRAETGRAFAAGAYGQGALVGFRKNTLVFPFCVFALTAWLRLLCPDSIFSAIVLLDADDAPFHKDVRNHPVPNTVAPLTAFQGGLLWVEGCGSESLPCAGHTVQGGPLSWEHGAVTFDAYRLWHKVLPWTGRRLVLVGFTPASCHRLLPDDRLSPADHARVQCANAIYEGAAAFFEFVLASFPQVGVSVENPLHSWLWMLPPFASLMQRCTFVAFDLCRHGSNRRKATGLLTNVPGLGVLSGPCPGCAEHQPWQVQNGEFATAREAAYPLLFCQRFVAAVAASASASGLGPDPDALSAHASARAANHVQPRGRRFPPLIPEYSYTVTVFSEMPPPLNAKRCLTDPWLGVPAGSRFLRQSLERGGVALPDFPGPSYVTFGVYREPLQYVHHALSLQHPFDLARAVPDDLLRVLFKTLTGGPVAVLRKRLALLEKIGRSLGWPDEAIYRDLADGFRITGYLPATGVFEPDVRPAELDEQEFWTRAPALQNSLVEKIRKQAIADFEQPLWELTLDEADPNSKAWLHGPLSLEEVRQRFGDKWCPCRRFAVWQKKWRPIDDLSENNVNSTFGAFEKVALRALDEIVWVCSTIFRCASSRGDVSLTLSDGTCLNGKVHAMWEQGDNIRPLTKTYDLRSAYKQLPLHPEEQRKAVIMLREPGTREPRAFVCRTLPFGSAASVLQFNRVSLLLRRILLEVDVLASCYYDDYPCTAPKCLAEATDGCAHAVFTLLGFETSVDKECSFSTQTELLGVTLDTSDQGYQAVRVANKPDRASAIAESLEMVMHQGRVRVAELPALFGRLQFAESQLLGRSGRLALADLRKLEAANAVSVPLTPHHLEAFALLLRRMRSGPPRSISTAGDLSPVLVFTDGACEPKGDKFECSVGGLLIVPGSRPTMKVFGCRVPDSVVQVWAEGRKHIIGQTELYAVVLARVLWSNDLSNRRVVYFIDHSGVQGACMTGTSSDSSWRQLLMAFEVADEARPCMSWFHRVPRDTALFPHWHNPRKDGVKRGKKVRESVRDLADSVLALEERVESLRLDTDSALRRAGDNGIQVAWWLDQHNQLRSWVVISVLSLFVLLLQVVRALAGWCIAAPPATTESVQSYEGRVAVTKLAGPGTKLGAIILDAAEEDEELVLESVRPRLQMSKSLQCFRSPSKKLICYMRREGAPVHKKVPLTVAEVVFLETLAASSACVDAIIAGFVCFALHCRLRWSDAMRSEEEPVLDAPEGRGFVETSLYSYKTVAAMKFRLLPVVAVLPGMSKLDWAGNWLRNRRDHNLVASRNCPLQPAPVSTGGWSALPFEPMHGAMWLREKLAGMHVPVSRLSDIATHSLKATVLSWLSRAACPQDLQRRAGYHMSTFEKSALEYERDGQSAVLHFIEGVYECIIHAMFSPDASRSGRWSGCRSVEEGMKILAGAVDEVFPRATEGDGDASDLEDESEPDAQGAEADSEDEQMMAEVAVHQVAKAAPMAMPECIAFRHWMSGVVHLSPVVTSDDDGEACVFKCGRRHALFVQLGKARVLARQRCTRIGIPGAVVKKLATHGWNTYATFGFCIQNHADDKSFESQVIGPVLGTDPAMVTHAAKLRRLFMESYTVSAGEIKRQAEASEQDAPRKLPPQEMAARIELLAAKIAPLKIQDRLEPSQNLVSLACQMLDEGRVKYISWAQCTTRSQEINAVKEINGLKIWQPAKDGVIKETRVEPGMTAAVATELEVHQALRRRSIAYAVAQVMSFARHEELIALLFDELQREAKAGFHPVSLAQLAQADREIHVRLGEATRAGLVNGPGGELPLDVPLTRVLQSPAVMWLLMPRLKQGSAPATEDPEAAETPKKKRTRKNKKKDPKKEADVETPPAKKRRVPMPKALIGGTPEDPEGNSLCFGFSLKTCKGHAVSVLDDGGAEGPSLDAHVKPPEGGDPWASVHRQVKRPKFVQRRLQRVLEATGPVLVRHEAVHKPCSLHGVGHSPTDCDAAQHPAERLAATISNPDNNDILRLLKLLPSEKPARGVEQPNSHSFSTGAFSKDGRVGVRNFLKEFPVTSRLLTAFVRRHAPGHCFGAVALFTNLEADFHKDVNNDASCHNWICPLSHWEAGGEVWVEDEQGSSWQNARGVWRRGRLLPVRQHPVLLASHDLHKVLPWKGNRVVLVAFMPRGLSGLEPEHQRLMSSAGFVLPGIGHALPPFVREGGALQDALIFCGTAGVAAAMQARGCDVLGIDKDLRPRKVRAPAVRLDLCDAEQRRLVWQEIQRADAVWLAPPCGTSSRARGIRLPSGGPQPKALRSEDFPQGFPSLRGVNKARVTAANTLYAFCAEVFEYCRQNHKVAVIENPERSFMWLTVWMQRVLSMGRWHVLHACMYGSRRLKRTALLATHDLPSMRSQCDGAHAHMAWGRCKQGAGWAFATAAEVSYPRPMCSAAANDLCAILRAKGSLLDGSYASRTALATVASQRQPRRDGPQVGPEEFLSTVTVQVPAEVEVPDCIPATGCLVPGLGGVPAGSKLLASRRCEEGGKVVREVVFGIYRTPDAFVNEALKCIHPFDKPGALDMDNVQAMANIFQHGIEGTKAFRERMLDHYRNRARELQPMEDAAKGQMHPDVKAIMGSKRLAARVLKMVMARLFWLVSTNYYDDYCQMELSPLIESASQTAEALLELLGWEVARGDKLKDFAKSFDILGVTVRFDRACEGIVEVCNKAGRIEELTSALQNLASGACGHSELASFKGRMLFATNHVYGRCAQICTQLISQAQRSGDVAVAREAILDAARLALDTLRASGPRRLSCWAHEPPVLIFSDGAHEDQIVTHGAVLFDPLTGRQEFFGDFVPEWLVKRWRSKGLKQLIFFAELLPVAVAKATWAHVLEGRLCFFFVDNEAARASLIRSFTPVINATSILMDVALADVKSNAISWYSRVPSKSNIADAGHS</sequence>
<gene>
    <name evidence="2" type="ORF">SNAT2548_LOCUS4945</name>
</gene>
<protein>
    <submittedName>
        <fullName evidence="2">Uncharacterized protein</fullName>
    </submittedName>
</protein>
<evidence type="ECO:0000313" key="3">
    <source>
        <dbReference type="Proteomes" id="UP000604046"/>
    </source>
</evidence>
<feature type="compositionally biased region" description="Acidic residues" evidence="1">
    <location>
        <begin position="2588"/>
        <end position="2601"/>
    </location>
</feature>
<accession>A0A812IQF2</accession>
<proteinExistence type="predicted"/>
<evidence type="ECO:0000256" key="1">
    <source>
        <dbReference type="SAM" id="MobiDB-lite"/>
    </source>
</evidence>
<name>A0A812IQF2_9DINO</name>
<dbReference type="PANTHER" id="PTHR33050">
    <property type="entry name" value="REVERSE TRANSCRIPTASE DOMAIN-CONTAINING PROTEIN"/>
    <property type="match status" value="1"/>
</dbReference>
<keyword evidence="3" id="KW-1185">Reference proteome</keyword>
<feature type="region of interest" description="Disordered" evidence="1">
    <location>
        <begin position="1013"/>
        <end position="1053"/>
    </location>
</feature>
<feature type="region of interest" description="Disordered" evidence="1">
    <location>
        <begin position="572"/>
        <end position="616"/>
    </location>
</feature>
<comment type="caution">
    <text evidence="2">The sequence shown here is derived from an EMBL/GenBank/DDBJ whole genome shotgun (WGS) entry which is preliminary data.</text>
</comment>